<dbReference type="VEuPathDB" id="AmoebaDB:EHI5A_019310"/>
<dbReference type="VEuPathDB" id="AmoebaDB:KM1_013170"/>
<dbReference type="OMA" id="TINDGME"/>
<dbReference type="VEuPathDB" id="AmoebaDB:EHI8A_004770"/>
<sequence length="236" mass="27063">MYPYLHISTKVPTDLKPPQLAISTQTIYRHRNFTTTITLSTSWREYHHLSSQQIIKACFAMTCVKETDREIIPSCSICHPDRALVEIDHYDELEIGPSTLKDGLEKYSFNCCKSYCSSSRNHQHSRICLCLDLPGGPFYSAPFILQARDKKEYQKELVTLAVASDNKKYVLEQLRLSVVEFGECCIKNGTTYGYLFFNCDKERVGEAQNLIHSILTGEFGQKNITRYYLNSSLDSE</sequence>
<gene>
    <name evidence="1" type="ORF">CL6EHI_109880</name>
</gene>
<dbReference type="EMBL" id="BDEQ01000001">
    <property type="protein sequence ID" value="GAT95907.1"/>
    <property type="molecule type" value="Genomic_DNA"/>
</dbReference>
<name>A0A5K1ULY1_ENTHI</name>
<organism evidence="1 2">
    <name type="scientific">Entamoeba histolytica</name>
    <dbReference type="NCBI Taxonomy" id="5759"/>
    <lineage>
        <taxon>Eukaryota</taxon>
        <taxon>Amoebozoa</taxon>
        <taxon>Evosea</taxon>
        <taxon>Archamoebae</taxon>
        <taxon>Mastigamoebida</taxon>
        <taxon>Entamoebidae</taxon>
        <taxon>Entamoeba</taxon>
    </lineage>
</organism>
<dbReference type="AlphaFoldDB" id="A0A5K1ULY1"/>
<protein>
    <submittedName>
        <fullName evidence="1">Uncharacterized protein</fullName>
    </submittedName>
</protein>
<dbReference type="VEuPathDB" id="AmoebaDB:EHI_109880"/>
<accession>A0A5K1ULY1</accession>
<proteinExistence type="predicted"/>
<evidence type="ECO:0000313" key="1">
    <source>
        <dbReference type="EMBL" id="GAT95907.1"/>
    </source>
</evidence>
<reference evidence="1 2" key="1">
    <citation type="submission" date="2016-05" db="EMBL/GenBank/DDBJ databases">
        <title>First whole genome sequencing of Entamoeba histolytica HM1:IMSS-clone-6.</title>
        <authorList>
            <person name="Mukherjee Avik.K."/>
            <person name="Izumyama S."/>
            <person name="Nakada-Tsukui K."/>
            <person name="Nozaki T."/>
        </authorList>
    </citation>
    <scope>NUCLEOTIDE SEQUENCE [LARGE SCALE GENOMIC DNA]</scope>
    <source>
        <strain evidence="1 2">HM1:IMSS clone 6</strain>
    </source>
</reference>
<dbReference type="VEuPathDB" id="AmoebaDB:EHI7A_020400"/>
<comment type="caution">
    <text evidence="1">The sequence shown here is derived from an EMBL/GenBank/DDBJ whole genome shotgun (WGS) entry which is preliminary data.</text>
</comment>
<evidence type="ECO:0000313" key="2">
    <source>
        <dbReference type="Proteomes" id="UP000078387"/>
    </source>
</evidence>
<dbReference type="Proteomes" id="UP000078387">
    <property type="component" value="Unassembled WGS sequence"/>
</dbReference>